<dbReference type="AlphaFoldDB" id="A0A917WTK6"/>
<proteinExistence type="predicted"/>
<reference evidence="4" key="1">
    <citation type="journal article" date="2014" name="Int. J. Syst. Evol. Microbiol.">
        <title>Complete genome sequence of Corynebacterium casei LMG S-19264T (=DSM 44701T), isolated from a smear-ripened cheese.</title>
        <authorList>
            <consortium name="US DOE Joint Genome Institute (JGI-PGF)"/>
            <person name="Walter F."/>
            <person name="Albersmeier A."/>
            <person name="Kalinowski J."/>
            <person name="Ruckert C."/>
        </authorList>
    </citation>
    <scope>NUCLEOTIDE SEQUENCE</scope>
    <source>
        <strain evidence="4">JCM 19831</strain>
    </source>
</reference>
<sequence>MGRSSGSERWARGGGSRPRTFARGADEPYEIRAARRATLPDTWLLAVAALLWSQAVGWFALLITGRVWALAWIVADGAIQAGRMWLTLRHRRAASGRGHPPHRGLVLANVIWFVVMAAGVVGALRAGDPRLLVLGCILPIGFMGYVASRYAAFPRLAAPLLYLMGAAQVVGFLAVPQLRAVAVLAPAAPIAFHLLVLQNHTILISAFVAQQENFRLSMHDPLTGLANRLLLRERTAALLDGLARDHRQDAFAVLCLDLDGFKPINDRHGHAVGDRLLKSVAVRLRQAVRGQDLVCRIGGDEFVVVLPGVTAAAAVHTAERLIEACGLPYHLDDAATVRVGVSVGIALAPEHGTSTDELLLHADAALYASKRRSKGSWTVHPAPIAGPDATGARRASGPVTDLGPTAGPDVAAGSAARARSC</sequence>
<accession>A0A917WTK6</accession>
<dbReference type="EMBL" id="BMPI01000012">
    <property type="protein sequence ID" value="GGM26884.1"/>
    <property type="molecule type" value="Genomic_DNA"/>
</dbReference>
<evidence type="ECO:0000259" key="3">
    <source>
        <dbReference type="PROSITE" id="PS50887"/>
    </source>
</evidence>
<feature type="region of interest" description="Disordered" evidence="1">
    <location>
        <begin position="1"/>
        <end position="22"/>
    </location>
</feature>
<dbReference type="CDD" id="cd01949">
    <property type="entry name" value="GGDEF"/>
    <property type="match status" value="1"/>
</dbReference>
<feature type="transmembrane region" description="Helical" evidence="2">
    <location>
        <begin position="130"/>
        <end position="148"/>
    </location>
</feature>
<dbReference type="RefSeq" id="WP_190250423.1">
    <property type="nucleotide sequence ID" value="NZ_BMPI01000012.1"/>
</dbReference>
<gene>
    <name evidence="4" type="ORF">GCM10007977_030100</name>
</gene>
<keyword evidence="2" id="KW-1133">Transmembrane helix</keyword>
<dbReference type="FunFam" id="3.30.70.270:FF:000001">
    <property type="entry name" value="Diguanylate cyclase domain protein"/>
    <property type="match status" value="1"/>
</dbReference>
<protein>
    <submittedName>
        <fullName evidence="4">GGDEF domain-containing protein</fullName>
    </submittedName>
</protein>
<feature type="transmembrane region" description="Helical" evidence="2">
    <location>
        <begin position="42"/>
        <end position="61"/>
    </location>
</feature>
<name>A0A917WTK6_9ACTN</name>
<feature type="transmembrane region" description="Helical" evidence="2">
    <location>
        <begin position="106"/>
        <end position="124"/>
    </location>
</feature>
<dbReference type="SUPFAM" id="SSF55073">
    <property type="entry name" value="Nucleotide cyclase"/>
    <property type="match status" value="1"/>
</dbReference>
<keyword evidence="2" id="KW-0812">Transmembrane</keyword>
<dbReference type="InterPro" id="IPR052163">
    <property type="entry name" value="DGC-Regulatory_Protein"/>
</dbReference>
<keyword evidence="2" id="KW-0472">Membrane</keyword>
<dbReference type="SMART" id="SM00267">
    <property type="entry name" value="GGDEF"/>
    <property type="match status" value="1"/>
</dbReference>
<dbReference type="InterPro" id="IPR029787">
    <property type="entry name" value="Nucleotide_cyclase"/>
</dbReference>
<dbReference type="PROSITE" id="PS50887">
    <property type="entry name" value="GGDEF"/>
    <property type="match status" value="1"/>
</dbReference>
<dbReference type="NCBIfam" id="TIGR00254">
    <property type="entry name" value="GGDEF"/>
    <property type="match status" value="1"/>
</dbReference>
<dbReference type="Proteomes" id="UP000642070">
    <property type="component" value="Unassembled WGS sequence"/>
</dbReference>
<evidence type="ECO:0000313" key="4">
    <source>
        <dbReference type="EMBL" id="GGM26884.1"/>
    </source>
</evidence>
<dbReference type="Gene3D" id="3.30.70.270">
    <property type="match status" value="1"/>
</dbReference>
<evidence type="ECO:0000256" key="1">
    <source>
        <dbReference type="SAM" id="MobiDB-lite"/>
    </source>
</evidence>
<dbReference type="PANTHER" id="PTHR46663:SF2">
    <property type="entry name" value="GGDEF DOMAIN-CONTAINING PROTEIN"/>
    <property type="match status" value="1"/>
</dbReference>
<dbReference type="PANTHER" id="PTHR46663">
    <property type="entry name" value="DIGUANYLATE CYCLASE DGCT-RELATED"/>
    <property type="match status" value="1"/>
</dbReference>
<dbReference type="Pfam" id="PF00990">
    <property type="entry name" value="GGDEF"/>
    <property type="match status" value="1"/>
</dbReference>
<evidence type="ECO:0000256" key="2">
    <source>
        <dbReference type="SAM" id="Phobius"/>
    </source>
</evidence>
<organism evidence="4 5">
    <name type="scientific">Dactylosporangium sucinum</name>
    <dbReference type="NCBI Taxonomy" id="1424081"/>
    <lineage>
        <taxon>Bacteria</taxon>
        <taxon>Bacillati</taxon>
        <taxon>Actinomycetota</taxon>
        <taxon>Actinomycetes</taxon>
        <taxon>Micromonosporales</taxon>
        <taxon>Micromonosporaceae</taxon>
        <taxon>Dactylosporangium</taxon>
    </lineage>
</organism>
<reference evidence="4" key="2">
    <citation type="submission" date="2020-09" db="EMBL/GenBank/DDBJ databases">
        <authorList>
            <person name="Sun Q."/>
            <person name="Ohkuma M."/>
        </authorList>
    </citation>
    <scope>NUCLEOTIDE SEQUENCE</scope>
    <source>
        <strain evidence="4">JCM 19831</strain>
    </source>
</reference>
<keyword evidence="5" id="KW-1185">Reference proteome</keyword>
<comment type="caution">
    <text evidence="4">The sequence shown here is derived from an EMBL/GenBank/DDBJ whole genome shotgun (WGS) entry which is preliminary data.</text>
</comment>
<feature type="domain" description="GGDEF" evidence="3">
    <location>
        <begin position="249"/>
        <end position="382"/>
    </location>
</feature>
<evidence type="ECO:0000313" key="5">
    <source>
        <dbReference type="Proteomes" id="UP000642070"/>
    </source>
</evidence>
<dbReference type="InterPro" id="IPR043128">
    <property type="entry name" value="Rev_trsase/Diguanyl_cyclase"/>
</dbReference>
<feature type="region of interest" description="Disordered" evidence="1">
    <location>
        <begin position="377"/>
        <end position="421"/>
    </location>
</feature>
<dbReference type="InterPro" id="IPR000160">
    <property type="entry name" value="GGDEF_dom"/>
</dbReference>